<protein>
    <recommendedName>
        <fullName evidence="5">GRIP domain-containing protein</fullName>
    </recommendedName>
</protein>
<feature type="coiled-coil region" evidence="4">
    <location>
        <begin position="1094"/>
        <end position="1166"/>
    </location>
</feature>
<gene>
    <name evidence="6" type="ORF">JTE90_003660</name>
</gene>
<evidence type="ECO:0000313" key="6">
    <source>
        <dbReference type="EMBL" id="KAG8199233.1"/>
    </source>
</evidence>
<feature type="coiled-coil region" evidence="4">
    <location>
        <begin position="323"/>
        <end position="404"/>
    </location>
</feature>
<dbReference type="InterPro" id="IPR000237">
    <property type="entry name" value="GRIP_dom"/>
</dbReference>
<dbReference type="EMBL" id="JAFNEN010000029">
    <property type="protein sequence ID" value="KAG8199233.1"/>
    <property type="molecule type" value="Genomic_DNA"/>
</dbReference>
<comment type="caution">
    <text evidence="6">The sequence shown here is derived from an EMBL/GenBank/DDBJ whole genome shotgun (WGS) entry which is preliminary data.</text>
</comment>
<keyword evidence="2" id="KW-0333">Golgi apparatus</keyword>
<feature type="coiled-coil region" evidence="4">
    <location>
        <begin position="55"/>
        <end position="89"/>
    </location>
</feature>
<sequence>MSWLGDQFNSITGKITDFTKVLSDSASDLSEVPGENGIQSSQKLSDLCREKDARIEILLQEKAALESSIEELDQQQQEAINSLLQSKNAVLVENRELKAKLATQATSSHIRFQSCSIPLSMEDLQKSLRSIIGNSSAILDTACSEKNINLLMLLHLFSDSCSDDKLKTQMEWLESQKQTLENDACEDDKDTVNSLIDRINDYVNFLKTVSKDPQSVFPVISEICLAFNFLVSEIVHLSQRFESVQYKDETEKEVDLNVSSQHENELKINDLSQKLTETCDSAIQSLMQDYVNIQKQTEDKSIQHNNLFLSSSKQVQTVDEEQSHTKDNLINELQSKLNDLNQQNAQFQVEIHNLKSLFNKVSASVASQTDDNNVLESNTLKSEVEILQKEKVEFESEIRNLKILLNKNSVAASSQTENNFIDDSETLKSELRACKTFITEMEQKHAISQKEHADALHDLKQKLISKESVLSEKDAIIQSQKKEVLYLKDKIKNIIAETNLLKNREQSNNTTVETPPTTSDLTHIKDAGDLANEIPQLKAKVTNLELEKGKLLCVLNEKSQECSSLKSEVHKLTSIVASEKQALFKLQQDNCELKLSSKEIADPELARDTIRKLSTMIRDKDFEIESLRQKNSTLTTLLQDTGGDPEQMMCVATLQSLVEEKESLSKEVNQYKSDREKFMASYNSKDKECRRLASEVKELSSSLSKKTEAFDVLEQKHLAMAQQYEEKQKSLIHAQNEIVAMRQRMAELDQQQATAEERYSDLLKKIDGEATVQITKEELQDKDARLERLTCSTEEKERLIEEKDRMIHDLSQQVKKVKADLDQKEKLMHTLEVKVKDSMDKVAEARNDSEQLEERRRTAEQKLDDKASECALLKDMNERLNMALREKEFAMQSMTEKISSLSQYISSDRSESEAVDVNQILADSESMFSKAQSLYRERDETLLALNQSKQENQSLRNEMQRMKSNEIHLTKELERLRQHLIEAKEIYTNEALASEEKEKRLQDELVEARRRTEITNSAVVDTNQRASVQISSLQEQLSMIVGQRDAALAQISSLEDQVQHQSTAVGKLQLVLEQMQKSNDRKLKEVENKWQAAIEKEKLACKKFANKLDATQRQLEESVQALEAASRLSEQLDAKEEIIANLRSELSKSESQIKSTAQEINSIKSNTDGKVDRVVMKSLVLGYFSTPPGQKSEVIRLLARVLDFNQEEMERAGINVVRQDKVQAQRGILSSLFHRLPSMSSPEKTGHPSDKSFTTLFVQFLENESQPIVPIPFPMDRMTQEVGPTHHAATSMQKGNPLSAAKSPLLLDIDSAFPSFTPVPAIEYSASPAPAILKEVLQ</sequence>
<feature type="coiled-coil region" evidence="4">
    <location>
        <begin position="938"/>
        <end position="1011"/>
    </location>
</feature>
<dbReference type="Proteomes" id="UP000827092">
    <property type="component" value="Unassembled WGS sequence"/>
</dbReference>
<dbReference type="PANTHER" id="PTHR18921">
    <property type="entry name" value="MYOSIN HEAVY CHAIN - RELATED"/>
    <property type="match status" value="1"/>
</dbReference>
<evidence type="ECO:0000256" key="4">
    <source>
        <dbReference type="SAM" id="Coils"/>
    </source>
</evidence>
<evidence type="ECO:0000313" key="7">
    <source>
        <dbReference type="Proteomes" id="UP000827092"/>
    </source>
</evidence>
<keyword evidence="7" id="KW-1185">Reference proteome</keyword>
<dbReference type="GO" id="GO:0007030">
    <property type="term" value="P:Golgi organization"/>
    <property type="evidence" value="ECO:0007669"/>
    <property type="project" value="TreeGrafter"/>
</dbReference>
<evidence type="ECO:0000256" key="3">
    <source>
        <dbReference type="ARBA" id="ARBA00023054"/>
    </source>
</evidence>
<keyword evidence="3 4" id="KW-0175">Coiled coil</keyword>
<accession>A0AAV6VTW7</accession>
<dbReference type="PROSITE" id="PS50913">
    <property type="entry name" value="GRIP"/>
    <property type="match status" value="1"/>
</dbReference>
<evidence type="ECO:0000256" key="2">
    <source>
        <dbReference type="ARBA" id="ARBA00023034"/>
    </source>
</evidence>
<dbReference type="GO" id="GO:0031267">
    <property type="term" value="F:small GTPase binding"/>
    <property type="evidence" value="ECO:0007669"/>
    <property type="project" value="TreeGrafter"/>
</dbReference>
<proteinExistence type="predicted"/>
<organism evidence="6 7">
    <name type="scientific">Oedothorax gibbosus</name>
    <dbReference type="NCBI Taxonomy" id="931172"/>
    <lineage>
        <taxon>Eukaryota</taxon>
        <taxon>Metazoa</taxon>
        <taxon>Ecdysozoa</taxon>
        <taxon>Arthropoda</taxon>
        <taxon>Chelicerata</taxon>
        <taxon>Arachnida</taxon>
        <taxon>Araneae</taxon>
        <taxon>Araneomorphae</taxon>
        <taxon>Entelegynae</taxon>
        <taxon>Araneoidea</taxon>
        <taxon>Linyphiidae</taxon>
        <taxon>Erigoninae</taxon>
        <taxon>Oedothorax</taxon>
    </lineage>
</organism>
<feature type="coiled-coil region" evidence="4">
    <location>
        <begin position="793"/>
        <end position="893"/>
    </location>
</feature>
<dbReference type="GO" id="GO:0006888">
    <property type="term" value="P:endoplasmic reticulum to Golgi vesicle-mediated transport"/>
    <property type="evidence" value="ECO:0007669"/>
    <property type="project" value="TreeGrafter"/>
</dbReference>
<name>A0AAV6VTW7_9ARAC</name>
<feature type="coiled-coil region" evidence="4">
    <location>
        <begin position="724"/>
        <end position="765"/>
    </location>
</feature>
<reference evidence="6 7" key="1">
    <citation type="journal article" date="2022" name="Nat. Ecol. Evol.">
        <title>A masculinizing supergene underlies an exaggerated male reproductive morph in a spider.</title>
        <authorList>
            <person name="Hendrickx F."/>
            <person name="De Corte Z."/>
            <person name="Sonet G."/>
            <person name="Van Belleghem S.M."/>
            <person name="Kostlbacher S."/>
            <person name="Vangestel C."/>
        </authorList>
    </citation>
    <scope>NUCLEOTIDE SEQUENCE [LARGE SCALE GENOMIC DNA]</scope>
    <source>
        <strain evidence="6">W744_W776</strain>
    </source>
</reference>
<feature type="domain" description="GRIP" evidence="5">
    <location>
        <begin position="1166"/>
        <end position="1215"/>
    </location>
</feature>
<comment type="subcellular location">
    <subcellularLocation>
        <location evidence="1">Golgi apparatus</location>
    </subcellularLocation>
</comment>
<evidence type="ECO:0000256" key="1">
    <source>
        <dbReference type="ARBA" id="ARBA00004555"/>
    </source>
</evidence>
<dbReference type="GO" id="GO:0005794">
    <property type="term" value="C:Golgi apparatus"/>
    <property type="evidence" value="ECO:0007669"/>
    <property type="project" value="UniProtKB-SubCell"/>
</dbReference>
<dbReference type="PANTHER" id="PTHR18921:SF2">
    <property type="entry name" value="THYROID RECEPTOR-INTERACTING PROTEIN 11"/>
    <property type="match status" value="1"/>
</dbReference>
<evidence type="ECO:0000259" key="5">
    <source>
        <dbReference type="PROSITE" id="PS50913"/>
    </source>
</evidence>